<evidence type="ECO:0000313" key="1">
    <source>
        <dbReference type="EMBL" id="GAA0154862.1"/>
    </source>
</evidence>
<dbReference type="AlphaFoldDB" id="A0AAV3PVA5"/>
<reference evidence="1 2" key="1">
    <citation type="submission" date="2024-01" db="EMBL/GenBank/DDBJ databases">
        <title>The complete chloroplast genome sequence of Lithospermum erythrorhizon: insights into the phylogenetic relationship among Boraginaceae species and the maternal lineages of purple gromwells.</title>
        <authorList>
            <person name="Okada T."/>
            <person name="Watanabe K."/>
        </authorList>
    </citation>
    <scope>NUCLEOTIDE SEQUENCE [LARGE SCALE GENOMIC DNA]</scope>
</reference>
<comment type="caution">
    <text evidence="1">The sequence shown here is derived from an EMBL/GenBank/DDBJ whole genome shotgun (WGS) entry which is preliminary data.</text>
</comment>
<protein>
    <submittedName>
        <fullName evidence="1">Uncharacterized protein</fullName>
    </submittedName>
</protein>
<evidence type="ECO:0000313" key="2">
    <source>
        <dbReference type="Proteomes" id="UP001454036"/>
    </source>
</evidence>
<keyword evidence="2" id="KW-1185">Reference proteome</keyword>
<dbReference type="Proteomes" id="UP001454036">
    <property type="component" value="Unassembled WGS sequence"/>
</dbReference>
<sequence length="73" mass="7789">MSTIKPVAADLVVDAGLVNICMKMVVLEPDQWLAVFLLVEIEIGLVIDFFEESKSGLVIGTLVSSKAVILASV</sequence>
<proteinExistence type="predicted"/>
<organism evidence="1 2">
    <name type="scientific">Lithospermum erythrorhizon</name>
    <name type="common">Purple gromwell</name>
    <name type="synonym">Lithospermum officinale var. erythrorhizon</name>
    <dbReference type="NCBI Taxonomy" id="34254"/>
    <lineage>
        <taxon>Eukaryota</taxon>
        <taxon>Viridiplantae</taxon>
        <taxon>Streptophyta</taxon>
        <taxon>Embryophyta</taxon>
        <taxon>Tracheophyta</taxon>
        <taxon>Spermatophyta</taxon>
        <taxon>Magnoliopsida</taxon>
        <taxon>eudicotyledons</taxon>
        <taxon>Gunneridae</taxon>
        <taxon>Pentapetalae</taxon>
        <taxon>asterids</taxon>
        <taxon>lamiids</taxon>
        <taxon>Boraginales</taxon>
        <taxon>Boraginaceae</taxon>
        <taxon>Boraginoideae</taxon>
        <taxon>Lithospermeae</taxon>
        <taxon>Lithospermum</taxon>
    </lineage>
</organism>
<dbReference type="EMBL" id="BAABME010002487">
    <property type="protein sequence ID" value="GAA0154862.1"/>
    <property type="molecule type" value="Genomic_DNA"/>
</dbReference>
<gene>
    <name evidence="1" type="ORF">LIER_12718</name>
</gene>
<name>A0AAV3PVA5_LITER</name>
<accession>A0AAV3PVA5</accession>